<dbReference type="RefSeq" id="WP_235049975.1">
    <property type="nucleotide sequence ID" value="NZ_JAKFHA010000001.1"/>
</dbReference>
<dbReference type="SUPFAM" id="SSF53335">
    <property type="entry name" value="S-adenosyl-L-methionine-dependent methyltransferases"/>
    <property type="match status" value="1"/>
</dbReference>
<dbReference type="Proteomes" id="UP001165378">
    <property type="component" value="Unassembled WGS sequence"/>
</dbReference>
<evidence type="ECO:0000313" key="2">
    <source>
        <dbReference type="EMBL" id="MCF2525904.1"/>
    </source>
</evidence>
<dbReference type="EMBL" id="JAKFHA010000001">
    <property type="protein sequence ID" value="MCF2525904.1"/>
    <property type="molecule type" value="Genomic_DNA"/>
</dbReference>
<dbReference type="Pfam" id="PF06634">
    <property type="entry name" value="DUF1156"/>
    <property type="match status" value="1"/>
</dbReference>
<dbReference type="InterPro" id="IPR009537">
    <property type="entry name" value="DUF1156"/>
</dbReference>
<gene>
    <name evidence="2" type="ORF">LZ495_01510</name>
</gene>
<feature type="domain" description="DUF1156" evidence="1">
    <location>
        <begin position="24"/>
        <end position="93"/>
    </location>
</feature>
<sequence length="951" mass="103699">MNPAVQPGATSGAVPRRKLIEVSLPLEDINAESAREKSIRHGHPSTLHLWWARRPLAAARAVLFAQLVDDPSSHPELFPAEEDQKAERERLHGIMRRLVKWENISNETLYREAHDEILRSTGGKPPKILDPFAGGGTIPLEAQRLSLEAHASDLNPVPVLINKALIEIPPKFAGQPPVFPGAAEARMGPWPRAMGLAEDVRRYGAWMRDHAQERIGHLYPSAAAPVLGPDGKPTGKTTKATVIAWIWARTVTCPNPACGIRMPLAGSWWLGKKKGKEAYVVPNLVDDASVPGGRRVEFDIEHDPASAPNGTDDGTVGRKGAHCVGCGSAVDLKYIRSEGRAKLIGQQLVAIAAEKDKRRVYLRPNDNDVDAATVERPEEVPAGQLGHYPRDIKAPIYGMTDFADLFTNRQLVALTTFSDLICEARERIVADAIAAGIDRGDRLNNGGMGAEAYADAVATYLSFALSKMAARNNTMCTWEARMDRLRGSFQRQAIPMTWDFAEAPPLEEYGGGFTTVVASEAEVLDGMAITRFAGSALQADAASRSYDGALISTDPPYYDNIGYSDLSDFFYIWLRRSLRDIHPNLFGTMLVPKAEELVANPYRHGGKGEAESFFEKGFELVFSQARRAALPEYPITVFYAFKQSELEKEGIASTGWSTFLDGMIRSGWIITATWPIRSELPNRMMSVGMNALASSIVLALRPREATAPATDRTGFLDALHNELEAALPKIREGAIAPADLRQTILGPGMAVFSRYSRVLEDDGSPMSVKTALALINQTFDALQNEHDADLDADTRFCLDWYRSYGWNTRPYGDAESLAVPLGLSVEGIARGGVLTSGGGKVTLIKPQDLDPKWDPANDDRLSLWEVTCHLARAYAAEGRETAARLMAAVKDRVGLDEVNRLATRLYELMESQDAPTAGLFNGLGGAWADVSATSATLRSVAVAETLFGGDD</sequence>
<accession>A0AA41PU40</accession>
<organism evidence="2 3">
    <name type="scientific">Yinghuangia soli</name>
    <dbReference type="NCBI Taxonomy" id="2908204"/>
    <lineage>
        <taxon>Bacteria</taxon>
        <taxon>Bacillati</taxon>
        <taxon>Actinomycetota</taxon>
        <taxon>Actinomycetes</taxon>
        <taxon>Kitasatosporales</taxon>
        <taxon>Streptomycetaceae</taxon>
        <taxon>Yinghuangia</taxon>
    </lineage>
</organism>
<keyword evidence="3" id="KW-1185">Reference proteome</keyword>
<name>A0AA41PU40_9ACTN</name>
<protein>
    <submittedName>
        <fullName evidence="2">DUF1156 domain-containing protein</fullName>
    </submittedName>
</protein>
<proteinExistence type="predicted"/>
<reference evidence="2" key="1">
    <citation type="submission" date="2022-01" db="EMBL/GenBank/DDBJ databases">
        <title>Genome-Based Taxonomic Classification of the Phylum Actinobacteria.</title>
        <authorList>
            <person name="Gao Y."/>
        </authorList>
    </citation>
    <scope>NUCLEOTIDE SEQUENCE</scope>
    <source>
        <strain evidence="2">KLBMP 8922</strain>
    </source>
</reference>
<comment type="caution">
    <text evidence="2">The sequence shown here is derived from an EMBL/GenBank/DDBJ whole genome shotgun (WGS) entry which is preliminary data.</text>
</comment>
<evidence type="ECO:0000259" key="1">
    <source>
        <dbReference type="Pfam" id="PF06634"/>
    </source>
</evidence>
<dbReference type="AlphaFoldDB" id="A0AA41PU40"/>
<dbReference type="InterPro" id="IPR029063">
    <property type="entry name" value="SAM-dependent_MTases_sf"/>
</dbReference>
<evidence type="ECO:0000313" key="3">
    <source>
        <dbReference type="Proteomes" id="UP001165378"/>
    </source>
</evidence>